<dbReference type="PANTHER" id="PTHR36930:SF1">
    <property type="entry name" value="MOSC DOMAIN-CONTAINING PROTEIN"/>
    <property type="match status" value="1"/>
</dbReference>
<accession>A0A0P1EP33</accession>
<dbReference type="PANTHER" id="PTHR36930">
    <property type="entry name" value="METAL-SULFUR CLUSTER BIOSYNTHESIS PROTEINS YUAD-RELATED"/>
    <property type="match status" value="1"/>
</dbReference>
<dbReference type="SUPFAM" id="SSF50800">
    <property type="entry name" value="PK beta-barrel domain-like"/>
    <property type="match status" value="1"/>
</dbReference>
<gene>
    <name evidence="2" type="primary">yuaD</name>
    <name evidence="2" type="ORF">SHM7688_01503</name>
</gene>
<evidence type="ECO:0000259" key="1">
    <source>
        <dbReference type="PROSITE" id="PS51340"/>
    </source>
</evidence>
<dbReference type="GO" id="GO:0003824">
    <property type="term" value="F:catalytic activity"/>
    <property type="evidence" value="ECO:0007669"/>
    <property type="project" value="InterPro"/>
</dbReference>
<keyword evidence="3" id="KW-1185">Reference proteome</keyword>
<dbReference type="PROSITE" id="PS51340">
    <property type="entry name" value="MOSC"/>
    <property type="match status" value="1"/>
</dbReference>
<dbReference type="STRING" id="321267.SHM7688_01503"/>
<dbReference type="Pfam" id="PF03473">
    <property type="entry name" value="MOSC"/>
    <property type="match status" value="1"/>
</dbReference>
<protein>
    <submittedName>
        <fullName evidence="2">Putative metal-sulfur cluster biosynthesis proteins YuaD</fullName>
    </submittedName>
</protein>
<dbReference type="InterPro" id="IPR005302">
    <property type="entry name" value="MoCF_Sase_C"/>
</dbReference>
<organism evidence="2 3">
    <name type="scientific">Shimia marina</name>
    <dbReference type="NCBI Taxonomy" id="321267"/>
    <lineage>
        <taxon>Bacteria</taxon>
        <taxon>Pseudomonadati</taxon>
        <taxon>Pseudomonadota</taxon>
        <taxon>Alphaproteobacteria</taxon>
        <taxon>Rhodobacterales</taxon>
        <taxon>Roseobacteraceae</taxon>
    </lineage>
</organism>
<reference evidence="2 3" key="1">
    <citation type="submission" date="2015-09" db="EMBL/GenBank/DDBJ databases">
        <authorList>
            <consortium name="Swine Surveillance"/>
        </authorList>
    </citation>
    <scope>NUCLEOTIDE SEQUENCE [LARGE SCALE GENOMIC DNA]</scope>
    <source>
        <strain evidence="2 3">CECT 7688</strain>
    </source>
</reference>
<evidence type="ECO:0000313" key="3">
    <source>
        <dbReference type="Proteomes" id="UP000054823"/>
    </source>
</evidence>
<dbReference type="GO" id="GO:0030151">
    <property type="term" value="F:molybdenum ion binding"/>
    <property type="evidence" value="ECO:0007669"/>
    <property type="project" value="InterPro"/>
</dbReference>
<dbReference type="RefSeq" id="WP_058239292.1">
    <property type="nucleotide sequence ID" value="NZ_CYPW01000011.1"/>
</dbReference>
<dbReference type="GO" id="GO:0030170">
    <property type="term" value="F:pyridoxal phosphate binding"/>
    <property type="evidence" value="ECO:0007669"/>
    <property type="project" value="InterPro"/>
</dbReference>
<dbReference type="AlphaFoldDB" id="A0A0P1EP33"/>
<dbReference type="InterPro" id="IPR052716">
    <property type="entry name" value="MOSC_domain"/>
</dbReference>
<dbReference type="EMBL" id="CYPW01000011">
    <property type="protein sequence ID" value="CUH52063.1"/>
    <property type="molecule type" value="Genomic_DNA"/>
</dbReference>
<evidence type="ECO:0000313" key="2">
    <source>
        <dbReference type="EMBL" id="CUH52063.1"/>
    </source>
</evidence>
<dbReference type="Gene3D" id="2.40.33.20">
    <property type="entry name" value="PK beta-barrel domain-like"/>
    <property type="match status" value="1"/>
</dbReference>
<name>A0A0P1EP33_9RHOB</name>
<sequence length="199" mass="21756">MPALKPTSYAAEVVWLGRVANSDHNLSADAVEGLDLTFGGDVLEFHSGVTRQSCVRVKALYERGTEIMNVRQLSVVSQEELDQIAEIMGVDQVDPAMLGASIVVRGLPDLTHVPPNSRLQGPSGATITIDMENRPCEFPGRVIEETYPGLGHKFKSAAKGRRGVTAWVECAGRLSVGDCMRLFIPDQPRWAHMESVRSR</sequence>
<proteinExistence type="predicted"/>
<dbReference type="OrthoDB" id="9808413at2"/>
<dbReference type="InterPro" id="IPR011037">
    <property type="entry name" value="Pyrv_Knase-like_insert_dom_sf"/>
</dbReference>
<dbReference type="Proteomes" id="UP000054823">
    <property type="component" value="Unassembled WGS sequence"/>
</dbReference>
<feature type="domain" description="MOSC" evidence="1">
    <location>
        <begin position="24"/>
        <end position="183"/>
    </location>
</feature>